<evidence type="ECO:0000313" key="5">
    <source>
        <dbReference type="Proteomes" id="UP001211907"/>
    </source>
</evidence>
<dbReference type="GO" id="GO:0008270">
    <property type="term" value="F:zinc ion binding"/>
    <property type="evidence" value="ECO:0007669"/>
    <property type="project" value="UniProtKB-KW"/>
</dbReference>
<name>A0AAD5T2R9_9FUNG</name>
<evidence type="ECO:0000256" key="2">
    <source>
        <dbReference type="SAM" id="MobiDB-lite"/>
    </source>
</evidence>
<dbReference type="EMBL" id="JADGJH010000697">
    <property type="protein sequence ID" value="KAJ3124067.1"/>
    <property type="molecule type" value="Genomic_DNA"/>
</dbReference>
<feature type="domain" description="C2H2-type" evidence="3">
    <location>
        <begin position="596"/>
        <end position="625"/>
    </location>
</feature>
<dbReference type="PROSITE" id="PS50157">
    <property type="entry name" value="ZINC_FINGER_C2H2_2"/>
    <property type="match status" value="1"/>
</dbReference>
<gene>
    <name evidence="4" type="ORF">HK100_011375</name>
</gene>
<accession>A0AAD5T2R9</accession>
<dbReference type="InterPro" id="IPR013087">
    <property type="entry name" value="Znf_C2H2_type"/>
</dbReference>
<keyword evidence="1" id="KW-0862">Zinc</keyword>
<dbReference type="AlphaFoldDB" id="A0AAD5T2R9"/>
<dbReference type="PROSITE" id="PS00028">
    <property type="entry name" value="ZINC_FINGER_C2H2_1"/>
    <property type="match status" value="1"/>
</dbReference>
<feature type="region of interest" description="Disordered" evidence="2">
    <location>
        <begin position="286"/>
        <end position="305"/>
    </location>
</feature>
<evidence type="ECO:0000259" key="3">
    <source>
        <dbReference type="PROSITE" id="PS50157"/>
    </source>
</evidence>
<reference evidence="4" key="1">
    <citation type="submission" date="2020-05" db="EMBL/GenBank/DDBJ databases">
        <title>Phylogenomic resolution of chytrid fungi.</title>
        <authorList>
            <person name="Stajich J.E."/>
            <person name="Amses K."/>
            <person name="Simmons R."/>
            <person name="Seto K."/>
            <person name="Myers J."/>
            <person name="Bonds A."/>
            <person name="Quandt C.A."/>
            <person name="Barry K."/>
            <person name="Liu P."/>
            <person name="Grigoriev I."/>
            <person name="Longcore J.E."/>
            <person name="James T.Y."/>
        </authorList>
    </citation>
    <scope>NUCLEOTIDE SEQUENCE</scope>
    <source>
        <strain evidence="4">JEL0513</strain>
    </source>
</reference>
<evidence type="ECO:0000313" key="4">
    <source>
        <dbReference type="EMBL" id="KAJ3124067.1"/>
    </source>
</evidence>
<keyword evidence="1" id="KW-0479">Metal-binding</keyword>
<dbReference type="Proteomes" id="UP001211907">
    <property type="component" value="Unassembled WGS sequence"/>
</dbReference>
<proteinExistence type="predicted"/>
<protein>
    <recommendedName>
        <fullName evidence="3">C2H2-type domain-containing protein</fullName>
    </recommendedName>
</protein>
<feature type="non-terminal residue" evidence="4">
    <location>
        <position position="625"/>
    </location>
</feature>
<comment type="caution">
    <text evidence="4">The sequence shown here is derived from an EMBL/GenBank/DDBJ whole genome shotgun (WGS) entry which is preliminary data.</text>
</comment>
<keyword evidence="1" id="KW-0863">Zinc-finger</keyword>
<sequence>MCSPEVFARAVTDMLFVNTYVATSTAHESETRTATPLTSPSTRCVPSLDDMISWTPIPSASETAKLFSLEKNLATAVTVPSVPARMGKFTPVKAASIRTIGQTSMPRKRKEQHGHANSAGNIIYRNHFEGSGNALGSIFEGFERVVAVQYQGGSKKNMRENLGERTPPSLRKKNAKLILGGLNTIRLGGEGSSSNTSGIGRQRRLSITSVASSATVGSGKNLKVSKKTIAKDKKMMVVTAAADALRMSKMHEFTVDSDTVPTGSDDSSLVCLKKKVTRISNLMTRRRKPKQNEDVEIQDSSETADRASKVNMLLEPYCSETCTRALEVFKTPVSIIGAEKGGDSFANAFLDVLGETATTIFGESDQGPTSTSENSNTLAVLTSGPCDDEVMQYVMMMIGTKSSSSDTPADRVDSANFLERRPLAKLQSSSISSSSSSSSSESHAWTDLIKFDLGDECNSVPGDPSSSASTVDDMFFDSIMSNSDDMPFLNDIDNRLDMLGWNASGGGLSSVMLSPLKFNTNFIPDFIGSQCDTFSSFTMGTDVLMTNFTCIEEDKDENNEEQDIIEGTESLNLKSELASAKKPKKGGRKPSGDIHYECLHPGCDKKYASKTGFKYHLGVHKRDKK</sequence>
<evidence type="ECO:0000256" key="1">
    <source>
        <dbReference type="PROSITE-ProRule" id="PRU00042"/>
    </source>
</evidence>
<organism evidence="4 5">
    <name type="scientific">Physocladia obscura</name>
    <dbReference type="NCBI Taxonomy" id="109957"/>
    <lineage>
        <taxon>Eukaryota</taxon>
        <taxon>Fungi</taxon>
        <taxon>Fungi incertae sedis</taxon>
        <taxon>Chytridiomycota</taxon>
        <taxon>Chytridiomycota incertae sedis</taxon>
        <taxon>Chytridiomycetes</taxon>
        <taxon>Chytridiales</taxon>
        <taxon>Chytriomycetaceae</taxon>
        <taxon>Physocladia</taxon>
    </lineage>
</organism>
<keyword evidence="5" id="KW-1185">Reference proteome</keyword>